<dbReference type="Proteomes" id="UP000178936">
    <property type="component" value="Unassembled WGS sequence"/>
</dbReference>
<proteinExistence type="predicted"/>
<keyword evidence="2" id="KW-0472">Membrane</keyword>
<evidence type="ECO:0008006" key="5">
    <source>
        <dbReference type="Google" id="ProtNLM"/>
    </source>
</evidence>
<feature type="transmembrane region" description="Helical" evidence="2">
    <location>
        <begin position="20"/>
        <end position="40"/>
    </location>
</feature>
<feature type="region of interest" description="Disordered" evidence="1">
    <location>
        <begin position="47"/>
        <end position="70"/>
    </location>
</feature>
<keyword evidence="2" id="KW-0812">Transmembrane</keyword>
<gene>
    <name evidence="3" type="ORF">A2226_02960</name>
</gene>
<protein>
    <recommendedName>
        <fullName evidence="5">DUF5666 domain-containing protein</fullName>
    </recommendedName>
</protein>
<evidence type="ECO:0000313" key="3">
    <source>
        <dbReference type="EMBL" id="OHA55201.1"/>
    </source>
</evidence>
<evidence type="ECO:0000313" key="4">
    <source>
        <dbReference type="Proteomes" id="UP000178936"/>
    </source>
</evidence>
<comment type="caution">
    <text evidence="3">The sequence shown here is derived from an EMBL/GenBank/DDBJ whole genome shotgun (WGS) entry which is preliminary data.</text>
</comment>
<sequence length="174" mass="18045">MPDSISSMPSSASPKKGAPMGLIIAVVVVVILAAVAYFMFSGGLKPKPGGQPTSPSGQTSQTEQAPVPTPNEVYSYVGEVKSVGNGQITVFAKKEMNLLAADATLTVKADANTQVIKRTIPRVLPEEGGAGLFKQENISVSDIAVGDQVTVVASTNLRGVTTFTASRIEVLNVQ</sequence>
<feature type="compositionally biased region" description="Polar residues" evidence="1">
    <location>
        <begin position="51"/>
        <end position="64"/>
    </location>
</feature>
<evidence type="ECO:0000256" key="2">
    <source>
        <dbReference type="SAM" id="Phobius"/>
    </source>
</evidence>
<organism evidence="3 4">
    <name type="scientific">Candidatus Veblenbacteria bacterium RIFOXYA2_FULL_43_9</name>
    <dbReference type="NCBI Taxonomy" id="1802425"/>
    <lineage>
        <taxon>Bacteria</taxon>
        <taxon>Candidatus Vebleniibacteriota</taxon>
    </lineage>
</organism>
<reference evidence="3 4" key="1">
    <citation type="journal article" date="2016" name="Nat. Commun.">
        <title>Thousands of microbial genomes shed light on interconnected biogeochemical processes in an aquifer system.</title>
        <authorList>
            <person name="Anantharaman K."/>
            <person name="Brown C.T."/>
            <person name="Hug L.A."/>
            <person name="Sharon I."/>
            <person name="Castelle C.J."/>
            <person name="Probst A.J."/>
            <person name="Thomas B.C."/>
            <person name="Singh A."/>
            <person name="Wilkins M.J."/>
            <person name="Karaoz U."/>
            <person name="Brodie E.L."/>
            <person name="Williams K.H."/>
            <person name="Hubbard S.S."/>
            <person name="Banfield J.F."/>
        </authorList>
    </citation>
    <scope>NUCLEOTIDE SEQUENCE [LARGE SCALE GENOMIC DNA]</scope>
</reference>
<keyword evidence="2" id="KW-1133">Transmembrane helix</keyword>
<dbReference type="AlphaFoldDB" id="A0A1G2Q5P7"/>
<dbReference type="EMBL" id="MHTB01000021">
    <property type="protein sequence ID" value="OHA55201.1"/>
    <property type="molecule type" value="Genomic_DNA"/>
</dbReference>
<accession>A0A1G2Q5P7</accession>
<name>A0A1G2Q5P7_9BACT</name>
<evidence type="ECO:0000256" key="1">
    <source>
        <dbReference type="SAM" id="MobiDB-lite"/>
    </source>
</evidence>